<name>A0A2V1AJI2_9ASCO</name>
<reference evidence="2 3" key="1">
    <citation type="submission" date="2017-12" db="EMBL/GenBank/DDBJ databases">
        <title>Genome Sequence of the Amphotericin B-resistant Candida duobushaemulonii strain, B09383.</title>
        <authorList>
            <person name="Chow N.A."/>
            <person name="Gade L."/>
            <person name="Batra D."/>
            <person name="Rowe L.A."/>
            <person name="Loparev V.N."/>
            <person name="Litvintseva A.P."/>
        </authorList>
    </citation>
    <scope>NUCLEOTIDE SEQUENCE [LARGE SCALE GENOMIC DNA]</scope>
    <source>
        <strain evidence="2 3">B09383</strain>
    </source>
</reference>
<dbReference type="GO" id="GO:0016787">
    <property type="term" value="F:hydrolase activity"/>
    <property type="evidence" value="ECO:0007669"/>
    <property type="project" value="UniProtKB-KW"/>
</dbReference>
<proteinExistence type="predicted"/>
<dbReference type="EMBL" id="PKFP01000008">
    <property type="protein sequence ID" value="PVH18230.1"/>
    <property type="molecule type" value="Genomic_DNA"/>
</dbReference>
<evidence type="ECO:0000313" key="2">
    <source>
        <dbReference type="EMBL" id="PVH18230.1"/>
    </source>
</evidence>
<dbReference type="SUPFAM" id="SSF53474">
    <property type="entry name" value="alpha/beta-Hydrolases"/>
    <property type="match status" value="1"/>
</dbReference>
<evidence type="ECO:0008006" key="4">
    <source>
        <dbReference type="Google" id="ProtNLM"/>
    </source>
</evidence>
<protein>
    <recommendedName>
        <fullName evidence="4">Alpha/beta hydrolase fold-3 domain-containing protein</fullName>
    </recommendedName>
</protein>
<dbReference type="Proteomes" id="UP000244406">
    <property type="component" value="Unassembled WGS sequence"/>
</dbReference>
<dbReference type="InterPro" id="IPR029058">
    <property type="entry name" value="AB_hydrolase_fold"/>
</dbReference>
<dbReference type="Pfam" id="PF10340">
    <property type="entry name" value="Say1_Mug180"/>
    <property type="match status" value="1"/>
</dbReference>
<keyword evidence="1" id="KW-0378">Hydrolase</keyword>
<dbReference type="GeneID" id="37001149"/>
<dbReference type="Gene3D" id="3.40.50.1820">
    <property type="entry name" value="alpha/beta hydrolase"/>
    <property type="match status" value="1"/>
</dbReference>
<accession>A0A2V1AJI2</accession>
<keyword evidence="3" id="KW-1185">Reference proteome</keyword>
<comment type="caution">
    <text evidence="2">The sequence shown here is derived from an EMBL/GenBank/DDBJ whole genome shotgun (WGS) entry which is preliminary data.</text>
</comment>
<dbReference type="AlphaFoldDB" id="A0A2V1AJI2"/>
<dbReference type="InterPro" id="IPR019436">
    <property type="entry name" value="Say1-like"/>
</dbReference>
<dbReference type="PANTHER" id="PTHR48081:SF31">
    <property type="entry name" value="STERYL ACETYL HYDROLASE MUG81-RELATED"/>
    <property type="match status" value="1"/>
</dbReference>
<sequence length="383" mass="42241">MALPSLSLLSKIATAPWVILKTTLEYYITGTVYTQTDPEFDSLAKNLNVATAIHLAQGIRGRDADLVMGSMYSYFARYKNMPAVSGLPHYGEKVVDEETLAWLVRPEGAKKAILYLHGGGYSFPFAPQQFAGMIGVWYAVDSEKRQDLAIAMLDYSVTSHGKYYPTQIFEAVKAYRQLVDQGYEVIPMGDSAGGNLALAVARFAAYPAEAEAQFSRYTDFNWEFSPLPAPNTLVLIAPWVHTDKGAAIYPGVNHDGDFIRLSVNSKGDLYITGSDRKAVAPFVDFNGTTYEDHWAKVPAFVDGAILYIYGERELLRGSQELFAKEKDKGTFTTKMQPGGIHDAMFVVDVLDVNSKKGMADVVAGKHRSKFNFGAVGEFLDSRL</sequence>
<gene>
    <name evidence="2" type="ORF">CXQ87_001148</name>
</gene>
<dbReference type="RefSeq" id="XP_025339170.1">
    <property type="nucleotide sequence ID" value="XM_025479697.1"/>
</dbReference>
<dbReference type="InterPro" id="IPR050300">
    <property type="entry name" value="GDXG_lipolytic_enzyme"/>
</dbReference>
<evidence type="ECO:0000313" key="3">
    <source>
        <dbReference type="Proteomes" id="UP000244406"/>
    </source>
</evidence>
<dbReference type="VEuPathDB" id="FungiDB:CXQ87_001148"/>
<organism evidence="2 3">
    <name type="scientific">Candidozyma duobushaemuli</name>
    <dbReference type="NCBI Taxonomy" id="1231522"/>
    <lineage>
        <taxon>Eukaryota</taxon>
        <taxon>Fungi</taxon>
        <taxon>Dikarya</taxon>
        <taxon>Ascomycota</taxon>
        <taxon>Saccharomycotina</taxon>
        <taxon>Pichiomycetes</taxon>
        <taxon>Metschnikowiaceae</taxon>
        <taxon>Candidozyma</taxon>
    </lineage>
</organism>
<evidence type="ECO:0000256" key="1">
    <source>
        <dbReference type="ARBA" id="ARBA00022801"/>
    </source>
</evidence>
<dbReference type="PANTHER" id="PTHR48081">
    <property type="entry name" value="AB HYDROLASE SUPERFAMILY PROTEIN C4A8.06C"/>
    <property type="match status" value="1"/>
</dbReference>